<accession>A0A2I2GM02</accession>
<dbReference type="RefSeq" id="XP_024709210.1">
    <property type="nucleotide sequence ID" value="XM_024855302.1"/>
</dbReference>
<evidence type="ECO:0000313" key="2">
    <source>
        <dbReference type="Proteomes" id="UP000234275"/>
    </source>
</evidence>
<gene>
    <name evidence="1" type="ORF">P170DRAFT_6136</name>
</gene>
<organism evidence="1 2">
    <name type="scientific">Aspergillus steynii IBT 23096</name>
    <dbReference type="NCBI Taxonomy" id="1392250"/>
    <lineage>
        <taxon>Eukaryota</taxon>
        <taxon>Fungi</taxon>
        <taxon>Dikarya</taxon>
        <taxon>Ascomycota</taxon>
        <taxon>Pezizomycotina</taxon>
        <taxon>Eurotiomycetes</taxon>
        <taxon>Eurotiomycetidae</taxon>
        <taxon>Eurotiales</taxon>
        <taxon>Aspergillaceae</taxon>
        <taxon>Aspergillus</taxon>
        <taxon>Aspergillus subgen. Circumdati</taxon>
    </lineage>
</organism>
<sequence>MSVKAATGAMLIIVSTFNTFCSQSGSAPSLNRRFHSVRTLCRTISRIPQIQALEVSARRRIRPSSRQIRRLSGLRVQAVSMLLRGDQRPGQASLIDSSADCPRGLS</sequence>
<dbReference type="VEuPathDB" id="FungiDB:P170DRAFT_6136"/>
<keyword evidence="2" id="KW-1185">Reference proteome</keyword>
<dbReference type="Proteomes" id="UP000234275">
    <property type="component" value="Unassembled WGS sequence"/>
</dbReference>
<dbReference type="GeneID" id="36563008"/>
<dbReference type="AlphaFoldDB" id="A0A2I2GM02"/>
<comment type="caution">
    <text evidence="1">The sequence shown here is derived from an EMBL/GenBank/DDBJ whole genome shotgun (WGS) entry which is preliminary data.</text>
</comment>
<protein>
    <submittedName>
        <fullName evidence="1">Uncharacterized protein</fullName>
    </submittedName>
</protein>
<reference evidence="1 2" key="1">
    <citation type="submission" date="2016-12" db="EMBL/GenBank/DDBJ databases">
        <title>The genomes of Aspergillus section Nigri reveals drivers in fungal speciation.</title>
        <authorList>
            <consortium name="DOE Joint Genome Institute"/>
            <person name="Vesth T.C."/>
            <person name="Nybo J."/>
            <person name="Theobald S."/>
            <person name="Brandl J."/>
            <person name="Frisvad J.C."/>
            <person name="Nielsen K.F."/>
            <person name="Lyhne E.K."/>
            <person name="Kogle M.E."/>
            <person name="Kuo A."/>
            <person name="Riley R."/>
            <person name="Clum A."/>
            <person name="Nolan M."/>
            <person name="Lipzen A."/>
            <person name="Salamov A."/>
            <person name="Henrissat B."/>
            <person name="Wiebenga A."/>
            <person name="De Vries R.P."/>
            <person name="Grigoriev I.V."/>
            <person name="Mortensen U.H."/>
            <person name="Andersen M.R."/>
            <person name="Baker S.E."/>
        </authorList>
    </citation>
    <scope>NUCLEOTIDE SEQUENCE [LARGE SCALE GENOMIC DNA]</scope>
    <source>
        <strain evidence="1 2">IBT 23096</strain>
    </source>
</reference>
<name>A0A2I2GM02_9EURO</name>
<dbReference type="EMBL" id="MSFO01000001">
    <property type="protein sequence ID" value="PLB53908.1"/>
    <property type="molecule type" value="Genomic_DNA"/>
</dbReference>
<evidence type="ECO:0000313" key="1">
    <source>
        <dbReference type="EMBL" id="PLB53908.1"/>
    </source>
</evidence>
<proteinExistence type="predicted"/>